<sequence length="59" mass="6376">MKRKQNYTEFIDAMTDPFILHGAPACNCSGDGPEFIAEAVIGWIKAAGAKTAYIERGSL</sequence>
<proteinExistence type="predicted"/>
<evidence type="ECO:0000313" key="2">
    <source>
        <dbReference type="Proteomes" id="UP000503336"/>
    </source>
</evidence>
<gene>
    <name evidence="1" type="ORF">G5B40_11380</name>
</gene>
<name>A0A7L5BX32_9RHOB</name>
<dbReference type="Proteomes" id="UP000503336">
    <property type="component" value="Chromosome"/>
</dbReference>
<dbReference type="KEGG" id="hdh:G5B40_11380"/>
<accession>A0A7L5BX32</accession>
<evidence type="ECO:0000313" key="1">
    <source>
        <dbReference type="EMBL" id="QIE56001.1"/>
    </source>
</evidence>
<protein>
    <submittedName>
        <fullName evidence="1">Uncharacterized protein</fullName>
    </submittedName>
</protein>
<organism evidence="1 2">
    <name type="scientific">Pikeienuella piscinae</name>
    <dbReference type="NCBI Taxonomy" id="2748098"/>
    <lineage>
        <taxon>Bacteria</taxon>
        <taxon>Pseudomonadati</taxon>
        <taxon>Pseudomonadota</taxon>
        <taxon>Alphaproteobacteria</taxon>
        <taxon>Rhodobacterales</taxon>
        <taxon>Paracoccaceae</taxon>
        <taxon>Pikeienuella</taxon>
    </lineage>
</organism>
<dbReference type="AlphaFoldDB" id="A0A7L5BX32"/>
<reference evidence="1 2" key="1">
    <citation type="submission" date="2020-02" db="EMBL/GenBank/DDBJ databases">
        <title>complete genome sequence of Rhodobacteraceae bacterium.</title>
        <authorList>
            <person name="Park J."/>
            <person name="Kim Y.-S."/>
            <person name="Kim K.-H."/>
        </authorList>
    </citation>
    <scope>NUCLEOTIDE SEQUENCE [LARGE SCALE GENOMIC DNA]</scope>
    <source>
        <strain evidence="1 2">RR4-56</strain>
    </source>
</reference>
<keyword evidence="2" id="KW-1185">Reference proteome</keyword>
<dbReference type="EMBL" id="CP049056">
    <property type="protein sequence ID" value="QIE56001.1"/>
    <property type="molecule type" value="Genomic_DNA"/>
</dbReference>